<dbReference type="InterPro" id="IPR007612">
    <property type="entry name" value="LOR"/>
</dbReference>
<comment type="similarity">
    <text evidence="1">Belongs to the LOR family.</text>
</comment>
<evidence type="ECO:0000313" key="3">
    <source>
        <dbReference type="Proteomes" id="UP000325577"/>
    </source>
</evidence>
<dbReference type="Pfam" id="PF04525">
    <property type="entry name" value="LOR"/>
    <property type="match status" value="1"/>
</dbReference>
<dbReference type="InterPro" id="IPR025659">
    <property type="entry name" value="Tubby-like_C"/>
</dbReference>
<gene>
    <name evidence="2" type="ORF">F0562_017789</name>
</gene>
<reference evidence="2 3" key="1">
    <citation type="submission" date="2019-09" db="EMBL/GenBank/DDBJ databases">
        <title>A chromosome-level genome assembly of the Chinese tupelo Nyssa sinensis.</title>
        <authorList>
            <person name="Yang X."/>
            <person name="Kang M."/>
            <person name="Yang Y."/>
            <person name="Xiong H."/>
            <person name="Wang M."/>
            <person name="Zhang Z."/>
            <person name="Wang Z."/>
            <person name="Wu H."/>
            <person name="Ma T."/>
            <person name="Liu J."/>
            <person name="Xi Z."/>
        </authorList>
    </citation>
    <scope>NUCLEOTIDE SEQUENCE [LARGE SCALE GENOMIC DNA]</scope>
    <source>
        <strain evidence="2">J267</strain>
        <tissue evidence="2">Leaf</tissue>
    </source>
</reference>
<evidence type="ECO:0000256" key="1">
    <source>
        <dbReference type="ARBA" id="ARBA00005437"/>
    </source>
</evidence>
<organism evidence="2 3">
    <name type="scientific">Nyssa sinensis</name>
    <dbReference type="NCBI Taxonomy" id="561372"/>
    <lineage>
        <taxon>Eukaryota</taxon>
        <taxon>Viridiplantae</taxon>
        <taxon>Streptophyta</taxon>
        <taxon>Embryophyta</taxon>
        <taxon>Tracheophyta</taxon>
        <taxon>Spermatophyta</taxon>
        <taxon>Magnoliopsida</taxon>
        <taxon>eudicotyledons</taxon>
        <taxon>Gunneridae</taxon>
        <taxon>Pentapetalae</taxon>
        <taxon>asterids</taxon>
        <taxon>Cornales</taxon>
        <taxon>Nyssaceae</taxon>
        <taxon>Nyssa</taxon>
    </lineage>
</organism>
<dbReference type="PANTHER" id="PTHR31087:SF95">
    <property type="entry name" value="EXPRESSED PROTEIN"/>
    <property type="match status" value="1"/>
</dbReference>
<dbReference type="OrthoDB" id="680369at2759"/>
<evidence type="ECO:0008006" key="4">
    <source>
        <dbReference type="Google" id="ProtNLM"/>
    </source>
</evidence>
<dbReference type="AlphaFoldDB" id="A0A5J4ZK29"/>
<accession>A0A5J4ZK29</accession>
<evidence type="ECO:0000313" key="2">
    <source>
        <dbReference type="EMBL" id="KAA8517581.1"/>
    </source>
</evidence>
<dbReference type="Gene3D" id="2.40.160.200">
    <property type="entry name" value="LURP1-related"/>
    <property type="match status" value="1"/>
</dbReference>
<keyword evidence="3" id="KW-1185">Reference proteome</keyword>
<dbReference type="PANTHER" id="PTHR31087">
    <property type="match status" value="1"/>
</dbReference>
<dbReference type="SUPFAM" id="SSF54518">
    <property type="entry name" value="Tubby C-terminal domain-like"/>
    <property type="match status" value="1"/>
</dbReference>
<dbReference type="InterPro" id="IPR038595">
    <property type="entry name" value="LOR_sf"/>
</dbReference>
<dbReference type="EMBL" id="CM018051">
    <property type="protein sequence ID" value="KAA8517581.1"/>
    <property type="molecule type" value="Genomic_DNA"/>
</dbReference>
<proteinExistence type="inferred from homology"/>
<name>A0A5J4ZK29_9ASTE</name>
<protein>
    <recommendedName>
        <fullName evidence="4">Tubby C-terminal domain-containing protein</fullName>
    </recommendedName>
</protein>
<sequence>MSRIHPTNNRYQDLSVENVDDDVQYRWSSSVLTVWKRSSMSFQGTDGFTVFDKHGRLAFRVDNYTRKNPCVTGGLILSMQCQWNGYRGEDGAKCRVFAMRRRSALIHGSSKNIEAEVFMGVATKESHDGTPDFRIEGSFRRRKCKIKSGSGELVAKIARKRVNSTILLSDEVFSLMVQPGFDPELIMAFVIILDRICHKPFAPLLCS</sequence>
<dbReference type="Proteomes" id="UP000325577">
    <property type="component" value="Linkage Group LG8"/>
</dbReference>